<dbReference type="OrthoDB" id="8246703at2"/>
<name>A0A0N0RRF0_9MICO</name>
<dbReference type="EMBL" id="LAVO01000010">
    <property type="protein sequence ID" value="KOS10595.1"/>
    <property type="molecule type" value="Genomic_DNA"/>
</dbReference>
<protein>
    <recommendedName>
        <fullName evidence="3">DUF1905 domain-containing protein</fullName>
    </recommendedName>
</protein>
<dbReference type="InterPro" id="IPR037079">
    <property type="entry name" value="AF2212/PG0164-like_sf"/>
</dbReference>
<gene>
    <name evidence="1" type="ORF">XI38_10365</name>
</gene>
<dbReference type="Gene3D" id="2.40.30.100">
    <property type="entry name" value="AF2212/PG0164-like"/>
    <property type="match status" value="1"/>
</dbReference>
<dbReference type="Pfam" id="PF08922">
    <property type="entry name" value="DUF1905"/>
    <property type="match status" value="1"/>
</dbReference>
<dbReference type="PATRIC" id="fig|84292.3.peg.2114"/>
<dbReference type="AlphaFoldDB" id="A0A0N0RRF0"/>
<evidence type="ECO:0008006" key="3">
    <source>
        <dbReference type="Google" id="ProtNLM"/>
    </source>
</evidence>
<dbReference type="InterPro" id="IPR015018">
    <property type="entry name" value="DUF1905"/>
</dbReference>
<comment type="caution">
    <text evidence="1">The sequence shown here is derived from an EMBL/GenBank/DDBJ whole genome shotgun (WGS) entry which is preliminary data.</text>
</comment>
<dbReference type="SUPFAM" id="SSF141694">
    <property type="entry name" value="AF2212/PG0164-like"/>
    <property type="match status" value="1"/>
</dbReference>
<evidence type="ECO:0000313" key="2">
    <source>
        <dbReference type="Proteomes" id="UP000037737"/>
    </source>
</evidence>
<dbReference type="Proteomes" id="UP000037737">
    <property type="component" value="Unassembled WGS sequence"/>
</dbReference>
<proteinExistence type="predicted"/>
<accession>A0A0N0RRF0</accession>
<keyword evidence="2" id="KW-1185">Reference proteome</keyword>
<dbReference type="KEGG" id="mcw:A8L33_00900"/>
<evidence type="ECO:0000313" key="1">
    <source>
        <dbReference type="EMBL" id="KOS10595.1"/>
    </source>
</evidence>
<organism evidence="1 2">
    <name type="scientific">Microbacterium aurantiacum</name>
    <dbReference type="NCBI Taxonomy" id="162393"/>
    <lineage>
        <taxon>Bacteria</taxon>
        <taxon>Bacillati</taxon>
        <taxon>Actinomycetota</taxon>
        <taxon>Actinomycetes</taxon>
        <taxon>Micrococcales</taxon>
        <taxon>Microbacteriaceae</taxon>
        <taxon>Microbacterium</taxon>
    </lineage>
</organism>
<sequence>MPFDPVPLDHTFTAPIGVDVKGEVWACVEMPGSAEFFGTGRSVRVDLTVDEVPLTDVGMMVTGTGGHMVSLNAAVRRKLGKDIGDTVTVHLTRRVK</sequence>
<dbReference type="RefSeq" id="WP_053548217.1">
    <property type="nucleotide sequence ID" value="NZ_JAHWXH010000001.1"/>
</dbReference>
<reference evidence="1" key="1">
    <citation type="submission" date="2015-04" db="EMBL/GenBank/DDBJ databases">
        <title>Complete genome sequence of Microbacterium chocolatum SIT 101, a bacterium enantioselectively hydrolyzing mesomeric diesters.</title>
        <authorList>
            <person name="Li X."/>
            <person name="Xu Y."/>
        </authorList>
    </citation>
    <scope>NUCLEOTIDE SEQUENCE [LARGE SCALE GENOMIC DNA]</scope>
    <source>
        <strain evidence="1">SIT 101</strain>
    </source>
</reference>